<proteinExistence type="predicted"/>
<comment type="caution">
    <text evidence="1">The sequence shown here is derived from an EMBL/GenBank/DDBJ whole genome shotgun (WGS) entry which is preliminary data.</text>
</comment>
<gene>
    <name evidence="1" type="ORF">EOE18_09990</name>
</gene>
<protein>
    <submittedName>
        <fullName evidence="1">Uncharacterized protein</fullName>
    </submittedName>
</protein>
<evidence type="ECO:0000313" key="1">
    <source>
        <dbReference type="EMBL" id="RVU05054.1"/>
    </source>
</evidence>
<dbReference type="RefSeq" id="WP_127709014.1">
    <property type="nucleotide sequence ID" value="NZ_SACO01000006.1"/>
</dbReference>
<accession>A0A437N550</accession>
<dbReference type="EMBL" id="SACO01000006">
    <property type="protein sequence ID" value="RVU05054.1"/>
    <property type="molecule type" value="Genomic_DNA"/>
</dbReference>
<sequence length="104" mass="11027">MTPTTGEFRQIYATAQAMNCACRGRCKPAEALDCLYRRALDVLSRPEGTQGAGHSLLQPLSVVVGQQKTQAGQRACAQFAAMLSAGDSAGAIDICRRLIDPDAN</sequence>
<organism evidence="1 2">
    <name type="scientific">Novosphingobium umbonatum</name>
    <dbReference type="NCBI Taxonomy" id="1908524"/>
    <lineage>
        <taxon>Bacteria</taxon>
        <taxon>Pseudomonadati</taxon>
        <taxon>Pseudomonadota</taxon>
        <taxon>Alphaproteobacteria</taxon>
        <taxon>Sphingomonadales</taxon>
        <taxon>Sphingomonadaceae</taxon>
        <taxon>Novosphingobium</taxon>
    </lineage>
</organism>
<reference evidence="1 2" key="1">
    <citation type="submission" date="2019-01" db="EMBL/GenBank/DDBJ databases">
        <authorList>
            <person name="Chen W.-M."/>
        </authorList>
    </citation>
    <scope>NUCLEOTIDE SEQUENCE [LARGE SCALE GENOMIC DNA]</scope>
    <source>
        <strain evidence="1 2">FSY-9</strain>
    </source>
</reference>
<keyword evidence="2" id="KW-1185">Reference proteome</keyword>
<evidence type="ECO:0000313" key="2">
    <source>
        <dbReference type="Proteomes" id="UP000282837"/>
    </source>
</evidence>
<name>A0A437N550_9SPHN</name>
<dbReference type="Proteomes" id="UP000282837">
    <property type="component" value="Unassembled WGS sequence"/>
</dbReference>
<dbReference type="AlphaFoldDB" id="A0A437N550"/>